<dbReference type="Gene3D" id="3.40.190.10">
    <property type="entry name" value="Periplasmic binding protein-like II"/>
    <property type="match status" value="2"/>
</dbReference>
<dbReference type="RefSeq" id="WP_003610141.1">
    <property type="nucleotide sequence ID" value="NZ_ADVE02000001.1"/>
</dbReference>
<dbReference type="PANTHER" id="PTHR42941:SF1">
    <property type="entry name" value="SLL1037 PROTEIN"/>
    <property type="match status" value="1"/>
</dbReference>
<name>A0A2D2D2Q9_METT3</name>
<accession>A0A2D2D2Q9</accession>
<evidence type="ECO:0000313" key="1">
    <source>
        <dbReference type="EMBL" id="ATQ69149.1"/>
    </source>
</evidence>
<dbReference type="EMBL" id="CP023737">
    <property type="protein sequence ID" value="ATQ69149.1"/>
    <property type="molecule type" value="Genomic_DNA"/>
</dbReference>
<dbReference type="PANTHER" id="PTHR42941">
    <property type="entry name" value="SLL1037 PROTEIN"/>
    <property type="match status" value="1"/>
</dbReference>
<proteinExistence type="predicted"/>
<evidence type="ECO:0000313" key="2">
    <source>
        <dbReference type="Proteomes" id="UP000230709"/>
    </source>
</evidence>
<dbReference type="AlphaFoldDB" id="A0A2D2D2Q9"/>
<gene>
    <name evidence="1" type="ORF">CQW49_15630</name>
</gene>
<dbReference type="InterPro" id="IPR011852">
    <property type="entry name" value="TRAP_TAXI"/>
</dbReference>
<keyword evidence="2" id="KW-1185">Reference proteome</keyword>
<protein>
    <submittedName>
        <fullName evidence="1">C4-dicarboxylate ABC transporter substrate-binding protein</fullName>
    </submittedName>
</protein>
<dbReference type="Proteomes" id="UP000230709">
    <property type="component" value="Chromosome"/>
</dbReference>
<dbReference type="KEGG" id="mtw:CQW49_15630"/>
<reference evidence="2" key="1">
    <citation type="submission" date="2017-10" db="EMBL/GenBank/DDBJ databases">
        <title>Completed PacBio SMRT sequence of Methylosinus trichosporium OB3b reveals presence of a third large plasmid.</title>
        <authorList>
            <person name="Charles T.C."/>
            <person name="Lynch M.D.J."/>
            <person name="Heil J.R."/>
            <person name="Cheng J."/>
        </authorList>
    </citation>
    <scope>NUCLEOTIDE SEQUENCE [LARGE SCALE GENOMIC DNA]</scope>
    <source>
        <strain evidence="2">OB3b</strain>
    </source>
</reference>
<dbReference type="STRING" id="595536.GCA_000178815_02056"/>
<dbReference type="SUPFAM" id="SSF53850">
    <property type="entry name" value="Periplasmic binding protein-like II"/>
    <property type="match status" value="1"/>
</dbReference>
<organism evidence="1 2">
    <name type="scientific">Methylosinus trichosporium (strain ATCC 35070 / NCIMB 11131 / UNIQEM 75 / OB3b)</name>
    <dbReference type="NCBI Taxonomy" id="595536"/>
    <lineage>
        <taxon>Bacteria</taxon>
        <taxon>Pseudomonadati</taxon>
        <taxon>Pseudomonadota</taxon>
        <taxon>Alphaproteobacteria</taxon>
        <taxon>Hyphomicrobiales</taxon>
        <taxon>Methylocystaceae</taxon>
        <taxon>Methylosinus</taxon>
    </lineage>
</organism>
<sequence length="450" mass="47607">MTRTLLAAVAACLVVVGGIAAALYAYNRPTELRVAVAQSAQDFRLMTAAAQTFAHQREEVRLKVVPVADAAAAAAALEHGSSDLAVVRSDALPPAARALVVLHRNAALLIAPGGTRLKRIADLRGKKVAVVQEVPGAQSNARLLETILDQYDIPRQSVTTTVVAPGGVEDALRARAVEAIFLVALPQFGVASEVVAKIAAAGNGKPPVFLPIAEAKAIAKRVPTLETTEVLRGALGGDPPRPAESLETPSVAVLLVGRPIIAASVAGELTRELLVHRAALAALAPLANYMEAPSTDKDSAVPAHQGTIDFIDGDEHGFFDKYSDFLYLGAMLTSLVGSAAAALASRLRISTQLRSERLIERLLEILPAARAAPNAAELDDYERELDQAIVDAMADVRLRKMAPSELHMVSLALDQARLAIQERRRALGETRGEVAEVTPLRSLREVRAGE</sequence>